<dbReference type="SUPFAM" id="SSF52540">
    <property type="entry name" value="P-loop containing nucleoside triphosphate hydrolases"/>
    <property type="match status" value="1"/>
</dbReference>
<dbReference type="Gene3D" id="3.40.50.300">
    <property type="entry name" value="P-loop containing nucleotide triphosphate hydrolases"/>
    <property type="match status" value="1"/>
</dbReference>
<gene>
    <name evidence="1" type="primary">cobO</name>
    <name evidence="1" type="ORF">MFMK1_002827</name>
</gene>
<dbReference type="EMBL" id="CP121694">
    <property type="protein sequence ID" value="WRO22981.1"/>
    <property type="molecule type" value="Genomic_DNA"/>
</dbReference>
<dbReference type="PANTHER" id="PTHR46638:SF1">
    <property type="entry name" value="CORRINOID ADENOSYLTRANSFERASE"/>
    <property type="match status" value="1"/>
</dbReference>
<protein>
    <submittedName>
        <fullName evidence="1">Cob(I)yrinic acid a,c-diamide adenosyltransferase</fullName>
        <ecNumber evidence="1">2.5.1.17</ecNumber>
    </submittedName>
</protein>
<organism evidence="1 2">
    <name type="scientific">Metallumcola ferriviriculae</name>
    <dbReference type="NCBI Taxonomy" id="3039180"/>
    <lineage>
        <taxon>Bacteria</taxon>
        <taxon>Bacillati</taxon>
        <taxon>Bacillota</taxon>
        <taxon>Clostridia</taxon>
        <taxon>Neomoorellales</taxon>
        <taxon>Desulfitibacteraceae</taxon>
        <taxon>Metallumcola</taxon>
    </lineage>
</organism>
<sequence length="177" mass="19721">MGKHLEQGLIQIYTGNAKGKSTAAFGLALRAAGHGYNIRIVQFMKTGDYGENAAFRRLEPEIQCRSFGKKGFNKKGEAAEEDIALARQAMAQARNWLIDPAVDILILDEINNALWFELVTLAEVEELLQLKPDLTEVVLTGRNAPKKLIERAELVTEMLELKHPYHSGIGSREGIEF</sequence>
<keyword evidence="1" id="KW-0808">Transferase</keyword>
<dbReference type="CDD" id="cd00561">
    <property type="entry name" value="CobA_ACA"/>
    <property type="match status" value="1"/>
</dbReference>
<evidence type="ECO:0000313" key="2">
    <source>
        <dbReference type="Proteomes" id="UP001329915"/>
    </source>
</evidence>
<dbReference type="GO" id="GO:0009236">
    <property type="term" value="P:cobalamin biosynthetic process"/>
    <property type="evidence" value="ECO:0007669"/>
    <property type="project" value="InterPro"/>
</dbReference>
<reference evidence="1 2" key="1">
    <citation type="submission" date="2023-04" db="EMBL/GenBank/DDBJ databases">
        <authorList>
            <person name="Hsu D."/>
        </authorList>
    </citation>
    <scope>NUCLEOTIDE SEQUENCE [LARGE SCALE GENOMIC DNA]</scope>
    <source>
        <strain evidence="1 2">MK1</strain>
    </source>
</reference>
<dbReference type="GO" id="GO:0008817">
    <property type="term" value="F:corrinoid adenosyltransferase activity"/>
    <property type="evidence" value="ECO:0007669"/>
    <property type="project" value="UniProtKB-EC"/>
</dbReference>
<dbReference type="PANTHER" id="PTHR46638">
    <property type="entry name" value="CORRINOID ADENOSYLTRANSFERASE"/>
    <property type="match status" value="1"/>
</dbReference>
<proteinExistence type="predicted"/>
<dbReference type="GO" id="GO:0005524">
    <property type="term" value="F:ATP binding"/>
    <property type="evidence" value="ECO:0007669"/>
    <property type="project" value="InterPro"/>
</dbReference>
<dbReference type="InterPro" id="IPR027417">
    <property type="entry name" value="P-loop_NTPase"/>
</dbReference>
<dbReference type="NCBIfam" id="NF004637">
    <property type="entry name" value="PRK05986.1"/>
    <property type="match status" value="1"/>
</dbReference>
<evidence type="ECO:0000313" key="1">
    <source>
        <dbReference type="EMBL" id="WRO22981.1"/>
    </source>
</evidence>
<dbReference type="AlphaFoldDB" id="A0AAU0URV7"/>
<dbReference type="PIRSF" id="PIRSF015617">
    <property type="entry name" value="Adensltrnsf_CobA"/>
    <property type="match status" value="1"/>
</dbReference>
<dbReference type="NCBIfam" id="TIGR00708">
    <property type="entry name" value="cobA"/>
    <property type="match status" value="1"/>
</dbReference>
<dbReference type="KEGG" id="dbc:MFMK1_002827"/>
<accession>A0AAU0URV7</accession>
<dbReference type="Proteomes" id="UP001329915">
    <property type="component" value="Chromosome"/>
</dbReference>
<dbReference type="EC" id="2.5.1.17" evidence="1"/>
<dbReference type="RefSeq" id="WP_366922372.1">
    <property type="nucleotide sequence ID" value="NZ_CP121694.1"/>
</dbReference>
<dbReference type="InterPro" id="IPR003724">
    <property type="entry name" value="CblAdoTrfase_CobA"/>
</dbReference>
<dbReference type="Pfam" id="PF02572">
    <property type="entry name" value="CobA_CobO_BtuR"/>
    <property type="match status" value="1"/>
</dbReference>
<name>A0AAU0URV7_9FIRM</name>
<keyword evidence="2" id="KW-1185">Reference proteome</keyword>